<proteinExistence type="predicted"/>
<accession>G3UHM7</accession>
<dbReference type="Ensembl" id="ENSLAFT00000037467.1">
    <property type="protein sequence ID" value="ENSLAFP00000027335.1"/>
    <property type="gene ID" value="ENSLAFG00000029850.1"/>
</dbReference>
<feature type="region of interest" description="Disordered" evidence="1">
    <location>
        <begin position="345"/>
        <end position="366"/>
    </location>
</feature>
<keyword evidence="3" id="KW-1185">Reference proteome</keyword>
<dbReference type="Proteomes" id="UP000007646">
    <property type="component" value="Unassembled WGS sequence"/>
</dbReference>
<evidence type="ECO:0000313" key="2">
    <source>
        <dbReference type="Ensembl" id="ENSLAFP00000027335.1"/>
    </source>
</evidence>
<evidence type="ECO:0008006" key="4">
    <source>
        <dbReference type="Google" id="ProtNLM"/>
    </source>
</evidence>
<reference evidence="2" key="3">
    <citation type="submission" date="2025-09" db="UniProtKB">
        <authorList>
            <consortium name="Ensembl"/>
        </authorList>
    </citation>
    <scope>IDENTIFICATION</scope>
    <source>
        <strain evidence="2">Isolate ISIS603380</strain>
    </source>
</reference>
<reference evidence="2" key="2">
    <citation type="submission" date="2025-08" db="UniProtKB">
        <authorList>
            <consortium name="Ensembl"/>
        </authorList>
    </citation>
    <scope>IDENTIFICATION</scope>
    <source>
        <strain evidence="2">Isolate ISIS603380</strain>
    </source>
</reference>
<dbReference type="Pfam" id="PF15392">
    <property type="entry name" value="Joubert"/>
    <property type="match status" value="1"/>
</dbReference>
<evidence type="ECO:0000256" key="1">
    <source>
        <dbReference type="SAM" id="MobiDB-lite"/>
    </source>
</evidence>
<dbReference type="GeneTree" id="ENSGT00800000124150"/>
<dbReference type="GO" id="GO:0060271">
    <property type="term" value="P:cilium assembly"/>
    <property type="evidence" value="ECO:0007669"/>
    <property type="project" value="TreeGrafter"/>
</dbReference>
<dbReference type="eggNOG" id="ENOG502QRD2">
    <property type="taxonomic scope" value="Eukaryota"/>
</dbReference>
<dbReference type="InterPro" id="IPR028236">
    <property type="entry name" value="CPLANE1"/>
</dbReference>
<organism evidence="2 3">
    <name type="scientific">Loxodonta africana</name>
    <name type="common">African elephant</name>
    <dbReference type="NCBI Taxonomy" id="9785"/>
    <lineage>
        <taxon>Eukaryota</taxon>
        <taxon>Metazoa</taxon>
        <taxon>Chordata</taxon>
        <taxon>Craniata</taxon>
        <taxon>Vertebrata</taxon>
        <taxon>Euteleostomi</taxon>
        <taxon>Mammalia</taxon>
        <taxon>Eutheria</taxon>
        <taxon>Afrotheria</taxon>
        <taxon>Proboscidea</taxon>
        <taxon>Elephantidae</taxon>
        <taxon>Loxodonta</taxon>
    </lineage>
</organism>
<dbReference type="OMA" id="FNICMIS"/>
<dbReference type="AlphaFoldDB" id="G3UHM7"/>
<evidence type="ECO:0000313" key="3">
    <source>
        <dbReference type="Proteomes" id="UP000007646"/>
    </source>
</evidence>
<protein>
    <recommendedName>
        <fullName evidence="4">Ciliogenesis and planar polarity effector 1</fullName>
    </recommendedName>
</protein>
<dbReference type="GO" id="GO:0035869">
    <property type="term" value="C:ciliary transition zone"/>
    <property type="evidence" value="ECO:0007669"/>
    <property type="project" value="TreeGrafter"/>
</dbReference>
<dbReference type="STRING" id="9785.ENSLAFP00000027335"/>
<name>G3UHM7_LOXAF</name>
<reference evidence="2 3" key="1">
    <citation type="submission" date="2009-06" db="EMBL/GenBank/DDBJ databases">
        <title>The Genome Sequence of Loxodonta africana (African elephant).</title>
        <authorList>
            <person name="Di Palma F."/>
            <person name="Heiman D."/>
            <person name="Young S."/>
            <person name="Johnson J."/>
            <person name="Lander E.S."/>
            <person name="Lindblad-Toh K."/>
        </authorList>
    </citation>
    <scope>NUCLEOTIDE SEQUENCE [LARGE SCALE GENOMIC DNA]</scope>
    <source>
        <strain evidence="2 3">Isolate ISIS603380</strain>
    </source>
</reference>
<dbReference type="HOGENOM" id="CLU_042534_0_0_1"/>
<dbReference type="PANTHER" id="PTHR14492">
    <property type="entry name" value="JBTS17"/>
    <property type="match status" value="1"/>
</dbReference>
<feature type="region of interest" description="Disordered" evidence="1">
    <location>
        <begin position="244"/>
        <end position="264"/>
    </location>
</feature>
<dbReference type="PANTHER" id="PTHR14492:SF4">
    <property type="entry name" value="CILIOGENESIS AND PLANAR POLARITY EFFECTOR 1"/>
    <property type="match status" value="1"/>
</dbReference>
<sequence length="402" mass="45712">NIQQDFPSHKVVKPVDYIESSSGHEFDKTLASKTISISEEVHFLIHMDKEDQSDKEDTLEPEFSITKPARFLLPTQLSAFPLTMVNSGELFESVSVDPLQMTALTDIVDIIDDLITKDGVSSEELGLTEQAKTISRIQHTSGRHPQEICIWMKKKKERMAEYLHQLAEKRGQEQASFCPRNNPFYTISREIGPRQKVKYEKDRLLLSDHYSRQISQAYSLLPTTAQTQMQQLPNKRRTAQVSKQQRFPCPNRENQHGNNFPINRRGKVSCIPKSSYTQKGKPFVQPQDSPCLQKGSDAPYCSLQHTKNYGTKRCVEYEREETVLSPWTLPSEIHKILHDSHDSLLQSLSPPEEEKPSAGVSGMDSRSEGIGSILSKLDWNAIEDMVARVDDKHLSVHWALGP</sequence>
<dbReference type="InParanoid" id="G3UHM7"/>